<evidence type="ECO:0000259" key="2">
    <source>
        <dbReference type="PROSITE" id="PS50943"/>
    </source>
</evidence>
<dbReference type="Proteomes" id="UP001139722">
    <property type="component" value="Unassembled WGS sequence"/>
</dbReference>
<evidence type="ECO:0000313" key="3">
    <source>
        <dbReference type="EMBL" id="MCP2369379.1"/>
    </source>
</evidence>
<dbReference type="SUPFAM" id="SSF47413">
    <property type="entry name" value="lambda repressor-like DNA-binding domains"/>
    <property type="match status" value="1"/>
</dbReference>
<dbReference type="InterPro" id="IPR010982">
    <property type="entry name" value="Lambda_DNA-bd_dom_sf"/>
</dbReference>
<dbReference type="Pfam" id="PF01381">
    <property type="entry name" value="HTH_3"/>
    <property type="match status" value="1"/>
</dbReference>
<proteinExistence type="predicted"/>
<feature type="compositionally biased region" description="Low complexity" evidence="1">
    <location>
        <begin position="10"/>
        <end position="31"/>
    </location>
</feature>
<accession>A0A9X2H3G4</accession>
<reference evidence="3" key="1">
    <citation type="submission" date="2022-06" db="EMBL/GenBank/DDBJ databases">
        <title>Sequencing the genomes of 1000 actinobacteria strains.</title>
        <authorList>
            <person name="Klenk H.-P."/>
        </authorList>
    </citation>
    <scope>NUCLEOTIDE SEQUENCE</scope>
    <source>
        <strain evidence="3">DSM 22016</strain>
    </source>
</reference>
<name>A0A9X2H3G4_9MICO</name>
<dbReference type="SMART" id="SM00530">
    <property type="entry name" value="HTH_XRE"/>
    <property type="match status" value="1"/>
</dbReference>
<sequence>MPADGLDADSGPSGPSGYSGYSGHAGTAGSSEWSGMQSESGSARGDDGRGDGASSGLDAAGLILRVRRSRDLSQRQLAVAIGIAQSQVARLESGGRRLDVDLLERILAVGGMRIAVLDERGAEVSPVPAEVIRDNAGRRYPAHLDPRVPRSPWIEDHLTGRHRVPSAPARYHHRAIRDGHRRAAGIDAVRGGTPHLRDHPTSHEVQRAIVERRESARARALGRHESLLDPACDCPPGCWEASSCAPGCPCRCET</sequence>
<dbReference type="EMBL" id="JAMZDY010000001">
    <property type="protein sequence ID" value="MCP2369379.1"/>
    <property type="molecule type" value="Genomic_DNA"/>
</dbReference>
<keyword evidence="4" id="KW-1185">Reference proteome</keyword>
<evidence type="ECO:0000313" key="4">
    <source>
        <dbReference type="Proteomes" id="UP001139722"/>
    </source>
</evidence>
<dbReference type="Gene3D" id="1.10.260.40">
    <property type="entry name" value="lambda repressor-like DNA-binding domains"/>
    <property type="match status" value="1"/>
</dbReference>
<gene>
    <name evidence="3" type="ORF">BJ978_000055</name>
</gene>
<organism evidence="3 4">
    <name type="scientific">Agromyces terreus</name>
    <dbReference type="NCBI Taxonomy" id="424795"/>
    <lineage>
        <taxon>Bacteria</taxon>
        <taxon>Bacillati</taxon>
        <taxon>Actinomycetota</taxon>
        <taxon>Actinomycetes</taxon>
        <taxon>Micrococcales</taxon>
        <taxon>Microbacteriaceae</taxon>
        <taxon>Agromyces</taxon>
    </lineage>
</organism>
<dbReference type="AlphaFoldDB" id="A0A9X2H3G4"/>
<dbReference type="RefSeq" id="WP_197738015.1">
    <property type="nucleotide sequence ID" value="NZ_BAAANU010000005.1"/>
</dbReference>
<comment type="caution">
    <text evidence="3">The sequence shown here is derived from an EMBL/GenBank/DDBJ whole genome shotgun (WGS) entry which is preliminary data.</text>
</comment>
<feature type="domain" description="HTH cro/C1-type" evidence="2">
    <location>
        <begin position="63"/>
        <end position="117"/>
    </location>
</feature>
<dbReference type="CDD" id="cd00093">
    <property type="entry name" value="HTH_XRE"/>
    <property type="match status" value="1"/>
</dbReference>
<dbReference type="GO" id="GO:0003677">
    <property type="term" value="F:DNA binding"/>
    <property type="evidence" value="ECO:0007669"/>
    <property type="project" value="InterPro"/>
</dbReference>
<dbReference type="InterPro" id="IPR001387">
    <property type="entry name" value="Cro/C1-type_HTH"/>
</dbReference>
<feature type="region of interest" description="Disordered" evidence="1">
    <location>
        <begin position="1"/>
        <end position="53"/>
    </location>
</feature>
<evidence type="ECO:0000256" key="1">
    <source>
        <dbReference type="SAM" id="MobiDB-lite"/>
    </source>
</evidence>
<dbReference type="PROSITE" id="PS50943">
    <property type="entry name" value="HTH_CROC1"/>
    <property type="match status" value="1"/>
</dbReference>
<protein>
    <submittedName>
        <fullName evidence="3">HTH-type transcriptional regulator/antitoxin HipB</fullName>
    </submittedName>
</protein>